<accession>A0AAF3EJM7</accession>
<dbReference type="PANTHER" id="PTHR13059:SF13">
    <property type="entry name" value="PROTEIN CAPICUA HOMOLOG"/>
    <property type="match status" value="1"/>
</dbReference>
<name>A0AAF3EJM7_9BILA</name>
<evidence type="ECO:0000256" key="3">
    <source>
        <dbReference type="ARBA" id="ARBA00023125"/>
    </source>
</evidence>
<dbReference type="WBParaSite" id="MBELARI_LOCUS14198">
    <property type="protein sequence ID" value="MBELARI_LOCUS14198"/>
    <property type="gene ID" value="MBELARI_LOCUS14198"/>
</dbReference>
<feature type="DNA-binding region" description="HMG box" evidence="6">
    <location>
        <begin position="56"/>
        <end position="124"/>
    </location>
</feature>
<dbReference type="AlphaFoldDB" id="A0AAF3EJM7"/>
<evidence type="ECO:0000256" key="1">
    <source>
        <dbReference type="ARBA" id="ARBA00022553"/>
    </source>
</evidence>
<dbReference type="Pfam" id="PF25981">
    <property type="entry name" value="HTH_Cic_C"/>
    <property type="match status" value="1"/>
</dbReference>
<dbReference type="GO" id="GO:0000981">
    <property type="term" value="F:DNA-binding transcription factor activity, RNA polymerase II-specific"/>
    <property type="evidence" value="ECO:0007669"/>
    <property type="project" value="TreeGrafter"/>
</dbReference>
<evidence type="ECO:0000256" key="5">
    <source>
        <dbReference type="ARBA" id="ARBA00023242"/>
    </source>
</evidence>
<proteinExistence type="predicted"/>
<reference evidence="10" key="1">
    <citation type="submission" date="2024-02" db="UniProtKB">
        <authorList>
            <consortium name="WormBaseParasite"/>
        </authorList>
    </citation>
    <scope>IDENTIFICATION</scope>
</reference>
<dbReference type="PANTHER" id="PTHR13059">
    <property type="entry name" value="HMG-BOX TRANSCRIPTION FACTOR BBX"/>
    <property type="match status" value="1"/>
</dbReference>
<dbReference type="Pfam" id="PF00505">
    <property type="entry name" value="HMG_box"/>
    <property type="match status" value="1"/>
</dbReference>
<dbReference type="GO" id="GO:0005634">
    <property type="term" value="C:nucleus"/>
    <property type="evidence" value="ECO:0007669"/>
    <property type="project" value="UniProtKB-UniRule"/>
</dbReference>
<keyword evidence="3 6" id="KW-0238">DNA-binding</keyword>
<evidence type="ECO:0000256" key="6">
    <source>
        <dbReference type="PROSITE-ProRule" id="PRU00267"/>
    </source>
</evidence>
<feature type="region of interest" description="Disordered" evidence="7">
    <location>
        <begin position="29"/>
        <end position="56"/>
    </location>
</feature>
<organism evidence="9 10">
    <name type="scientific">Mesorhabditis belari</name>
    <dbReference type="NCBI Taxonomy" id="2138241"/>
    <lineage>
        <taxon>Eukaryota</taxon>
        <taxon>Metazoa</taxon>
        <taxon>Ecdysozoa</taxon>
        <taxon>Nematoda</taxon>
        <taxon>Chromadorea</taxon>
        <taxon>Rhabditida</taxon>
        <taxon>Rhabditina</taxon>
        <taxon>Rhabditomorpha</taxon>
        <taxon>Rhabditoidea</taxon>
        <taxon>Rhabditidae</taxon>
        <taxon>Mesorhabditinae</taxon>
        <taxon>Mesorhabditis</taxon>
    </lineage>
</organism>
<evidence type="ECO:0000313" key="9">
    <source>
        <dbReference type="Proteomes" id="UP000887575"/>
    </source>
</evidence>
<evidence type="ECO:0000313" key="10">
    <source>
        <dbReference type="WBParaSite" id="MBELARI_LOCUS14198"/>
    </source>
</evidence>
<dbReference type="SMART" id="SM00398">
    <property type="entry name" value="HMG"/>
    <property type="match status" value="1"/>
</dbReference>
<dbReference type="FunFam" id="1.10.30.10:FF:000075">
    <property type="entry name" value="Capicua transcriptional repressor a"/>
    <property type="match status" value="1"/>
</dbReference>
<dbReference type="PROSITE" id="PS50118">
    <property type="entry name" value="HMG_BOX_2"/>
    <property type="match status" value="1"/>
</dbReference>
<dbReference type="InterPro" id="IPR058606">
    <property type="entry name" value="HTH_Cic_C"/>
</dbReference>
<keyword evidence="4" id="KW-0804">Transcription</keyword>
<keyword evidence="5 6" id="KW-0539">Nucleus</keyword>
<dbReference type="CDD" id="cd21990">
    <property type="entry name" value="HMG-box_CIC-like"/>
    <property type="match status" value="1"/>
</dbReference>
<evidence type="ECO:0000256" key="2">
    <source>
        <dbReference type="ARBA" id="ARBA00023015"/>
    </source>
</evidence>
<feature type="compositionally biased region" description="Polar residues" evidence="7">
    <location>
        <begin position="154"/>
        <end position="165"/>
    </location>
</feature>
<keyword evidence="2" id="KW-0805">Transcription regulation</keyword>
<dbReference type="Proteomes" id="UP000887575">
    <property type="component" value="Unassembled WGS sequence"/>
</dbReference>
<evidence type="ECO:0000259" key="8">
    <source>
        <dbReference type="PROSITE" id="PS50118"/>
    </source>
</evidence>
<dbReference type="InterPro" id="IPR036910">
    <property type="entry name" value="HMG_box_dom_sf"/>
</dbReference>
<dbReference type="InterPro" id="IPR009071">
    <property type="entry name" value="HMG_box_dom"/>
</dbReference>
<feature type="region of interest" description="Disordered" evidence="7">
    <location>
        <begin position="131"/>
        <end position="165"/>
    </location>
</feature>
<evidence type="ECO:0000256" key="7">
    <source>
        <dbReference type="SAM" id="MobiDB-lite"/>
    </source>
</evidence>
<feature type="domain" description="HMG box" evidence="8">
    <location>
        <begin position="56"/>
        <end position="124"/>
    </location>
</feature>
<keyword evidence="9" id="KW-1185">Reference proteome</keyword>
<dbReference type="InterPro" id="IPR052412">
    <property type="entry name" value="CC-Dev_Transcription_Reg"/>
</dbReference>
<keyword evidence="1" id="KW-0597">Phosphoprotein</keyword>
<feature type="region of interest" description="Disordered" evidence="7">
    <location>
        <begin position="359"/>
        <end position="381"/>
    </location>
</feature>
<dbReference type="Gene3D" id="1.10.30.10">
    <property type="entry name" value="High mobility group box domain"/>
    <property type="match status" value="1"/>
</dbReference>
<sequence>MAGLLPPLKNMGPTVAPIHVKTEVTFCEDDRPMSNGSENSLEPGPNGKMKKQKDRIRRPMNAFMIFSKRHRPLVHMKYPNKDNRTVSKILGEWWYALGVEEKQQYHKLATQVKEEHFKAHPDWKWCTRGDRRKDSMDQSLGPLHRSDDEIHLQPPSSIPSMMRTNPTPPMLHTSFPKPPPLPSLTSLPPPLPAILQVPSTTAPVSRSHSERMVRLFVEGFDGVNLSPLTPSTRHSFFRLAENEIPVESPMLSPSFKNMPVFMPPTSIPCSPLLGSAEFNFLMKTIVTSTHGQIPEPHRPPPISIPPLSPLPQPVMSPSVASFGSAFTPHFSTKDKLLSPFLQPTTFQLPSSAEVRLNTIPTSPTGKDGLPRPTPIGPTSPRWTGTALASPLLGVPFSPLDLLVGTLPLGQSMVLPAVTSASTPFILQPTPAQLGLARGQKRLSTSMSTEMEFKMETDSDDQLPITPNIPFTPIALNPSITLNDSQEAIDIESISVASASTSGAAKLFKRDDFDMDKVLFKVGFHEKFSQLPSFLPETAHQNESGSGSASLPSTPSFLVRSLLEPAGTATASANKSPASALPAQNPIFFPPNFDLPQTASFPAPIQKTNSSISITDDILSCTNPIEKVSSRKLLEQRRQLVMNLLETAGLFPSGHEISAFQQSHKNVFPNKQTLILKIREVRQKMMALNKAGFSKSDSNKEQVAAI</sequence>
<evidence type="ECO:0000256" key="4">
    <source>
        <dbReference type="ARBA" id="ARBA00023163"/>
    </source>
</evidence>
<protein>
    <recommendedName>
        <fullName evidence="8">HMG box domain-containing protein</fullName>
    </recommendedName>
</protein>
<dbReference type="GO" id="GO:0000977">
    <property type="term" value="F:RNA polymerase II transcription regulatory region sequence-specific DNA binding"/>
    <property type="evidence" value="ECO:0007669"/>
    <property type="project" value="TreeGrafter"/>
</dbReference>
<dbReference type="SUPFAM" id="SSF47095">
    <property type="entry name" value="HMG-box"/>
    <property type="match status" value="1"/>
</dbReference>
<dbReference type="InterPro" id="IPR058607">
    <property type="entry name" value="HMG-box_Cic-like"/>
</dbReference>